<keyword evidence="3" id="KW-0802">TPR repeat</keyword>
<evidence type="ECO:0000256" key="1">
    <source>
        <dbReference type="ARBA" id="ARBA00004123"/>
    </source>
</evidence>
<keyword evidence="5" id="KW-0539">Nucleus</keyword>
<dbReference type="PANTHER" id="PTHR36326">
    <property type="entry name" value="PROTEIN POLLENLESS 3-LIKE 2"/>
    <property type="match status" value="1"/>
</dbReference>
<reference evidence="7 8" key="1">
    <citation type="journal article" date="2022" name="Nat. Plants">
        <title>Genomes of leafy and leafless Platanthera orchids illuminate the evolution of mycoheterotrophy.</title>
        <authorList>
            <person name="Li M.H."/>
            <person name="Liu K.W."/>
            <person name="Li Z."/>
            <person name="Lu H.C."/>
            <person name="Ye Q.L."/>
            <person name="Zhang D."/>
            <person name="Wang J.Y."/>
            <person name="Li Y.F."/>
            <person name="Zhong Z.M."/>
            <person name="Liu X."/>
            <person name="Yu X."/>
            <person name="Liu D.K."/>
            <person name="Tu X.D."/>
            <person name="Liu B."/>
            <person name="Hao Y."/>
            <person name="Liao X.Y."/>
            <person name="Jiang Y.T."/>
            <person name="Sun W.H."/>
            <person name="Chen J."/>
            <person name="Chen Y.Q."/>
            <person name="Ai Y."/>
            <person name="Zhai J.W."/>
            <person name="Wu S.S."/>
            <person name="Zhou Z."/>
            <person name="Hsiao Y.Y."/>
            <person name="Wu W.L."/>
            <person name="Chen Y.Y."/>
            <person name="Lin Y.F."/>
            <person name="Hsu J.L."/>
            <person name="Li C.Y."/>
            <person name="Wang Z.W."/>
            <person name="Zhao X."/>
            <person name="Zhong W.Y."/>
            <person name="Ma X.K."/>
            <person name="Ma L."/>
            <person name="Huang J."/>
            <person name="Chen G.Z."/>
            <person name="Huang M.Z."/>
            <person name="Huang L."/>
            <person name="Peng D.H."/>
            <person name="Luo Y.B."/>
            <person name="Zou S.Q."/>
            <person name="Chen S.P."/>
            <person name="Lan S."/>
            <person name="Tsai W.C."/>
            <person name="Van de Peer Y."/>
            <person name="Liu Z.J."/>
        </authorList>
    </citation>
    <scope>NUCLEOTIDE SEQUENCE [LARGE SCALE GENOMIC DNA]</scope>
    <source>
        <strain evidence="7">Lor288</strain>
    </source>
</reference>
<dbReference type="EMBL" id="JBBWWR010000004">
    <property type="protein sequence ID" value="KAK8968597.1"/>
    <property type="molecule type" value="Genomic_DNA"/>
</dbReference>
<feature type="region of interest" description="Disordered" evidence="6">
    <location>
        <begin position="1"/>
        <end position="29"/>
    </location>
</feature>
<keyword evidence="8" id="KW-1185">Reference proteome</keyword>
<keyword evidence="4" id="KW-0175">Coiled coil</keyword>
<dbReference type="PANTHER" id="PTHR36326:SF7">
    <property type="entry name" value="PROTEIN POLLENLESS 3-LIKE 2"/>
    <property type="match status" value="1"/>
</dbReference>
<name>A0ABR2MWM1_9ASPA</name>
<protein>
    <submittedName>
        <fullName evidence="7">Uncharacterized protein</fullName>
    </submittedName>
</protein>
<evidence type="ECO:0000256" key="3">
    <source>
        <dbReference type="ARBA" id="ARBA00022803"/>
    </source>
</evidence>
<sequence length="163" mass="18325">MAIVMKQQNRTEEAIEDNKSRRSRCSEQSQESLDNIHLDIYKICLMKQGKMTEANTTLKQVRPAMPGDGARLFDALLGTSLIWHPQPCMDHHLSHESFVDENAQNSSRKNALNVGVPPFYSMSRTMSDSRVYIADGLVKLKRTRSKILTEKVEVGEEVGGDCG</sequence>
<evidence type="ECO:0000256" key="6">
    <source>
        <dbReference type="SAM" id="MobiDB-lite"/>
    </source>
</evidence>
<comment type="caution">
    <text evidence="7">The sequence shown here is derived from an EMBL/GenBank/DDBJ whole genome shotgun (WGS) entry which is preliminary data.</text>
</comment>
<dbReference type="Proteomes" id="UP001412067">
    <property type="component" value="Unassembled WGS sequence"/>
</dbReference>
<keyword evidence="2" id="KW-0677">Repeat</keyword>
<evidence type="ECO:0000256" key="2">
    <source>
        <dbReference type="ARBA" id="ARBA00022737"/>
    </source>
</evidence>
<evidence type="ECO:0000313" key="8">
    <source>
        <dbReference type="Proteomes" id="UP001412067"/>
    </source>
</evidence>
<gene>
    <name evidence="7" type="ORF">KSP40_PGU019464</name>
</gene>
<dbReference type="InterPro" id="IPR044961">
    <property type="entry name" value="MS5/SDI1"/>
</dbReference>
<evidence type="ECO:0000256" key="4">
    <source>
        <dbReference type="ARBA" id="ARBA00023054"/>
    </source>
</evidence>
<organism evidence="7 8">
    <name type="scientific">Platanthera guangdongensis</name>
    <dbReference type="NCBI Taxonomy" id="2320717"/>
    <lineage>
        <taxon>Eukaryota</taxon>
        <taxon>Viridiplantae</taxon>
        <taxon>Streptophyta</taxon>
        <taxon>Embryophyta</taxon>
        <taxon>Tracheophyta</taxon>
        <taxon>Spermatophyta</taxon>
        <taxon>Magnoliopsida</taxon>
        <taxon>Liliopsida</taxon>
        <taxon>Asparagales</taxon>
        <taxon>Orchidaceae</taxon>
        <taxon>Orchidoideae</taxon>
        <taxon>Orchideae</taxon>
        <taxon>Orchidinae</taxon>
        <taxon>Platanthera</taxon>
    </lineage>
</organism>
<proteinExistence type="predicted"/>
<feature type="compositionally biased region" description="Basic and acidic residues" evidence="6">
    <location>
        <begin position="9"/>
        <end position="20"/>
    </location>
</feature>
<accession>A0ABR2MWM1</accession>
<comment type="subcellular location">
    <subcellularLocation>
        <location evidence="1">Nucleus</location>
    </subcellularLocation>
</comment>
<evidence type="ECO:0000256" key="5">
    <source>
        <dbReference type="ARBA" id="ARBA00023242"/>
    </source>
</evidence>
<evidence type="ECO:0000313" key="7">
    <source>
        <dbReference type="EMBL" id="KAK8968597.1"/>
    </source>
</evidence>